<evidence type="ECO:0000313" key="3">
    <source>
        <dbReference type="Proteomes" id="UP001497482"/>
    </source>
</evidence>
<feature type="region of interest" description="Disordered" evidence="1">
    <location>
        <begin position="355"/>
        <end position="559"/>
    </location>
</feature>
<feature type="compositionally biased region" description="Basic and acidic residues" evidence="1">
    <location>
        <begin position="101"/>
        <end position="111"/>
    </location>
</feature>
<feature type="compositionally biased region" description="Basic residues" evidence="1">
    <location>
        <begin position="26"/>
        <end position="38"/>
    </location>
</feature>
<protein>
    <submittedName>
        <fullName evidence="2">Uncharacterized protein</fullName>
    </submittedName>
</protein>
<feature type="compositionally biased region" description="Low complexity" evidence="1">
    <location>
        <begin position="539"/>
        <end position="559"/>
    </location>
</feature>
<dbReference type="PANTHER" id="PTHR23039:SF6">
    <property type="entry name" value="SIMILAR TO MKIAA1522 PROTEIN"/>
    <property type="match status" value="1"/>
</dbReference>
<feature type="region of interest" description="Disordered" evidence="1">
    <location>
        <begin position="23"/>
        <end position="115"/>
    </location>
</feature>
<evidence type="ECO:0000313" key="2">
    <source>
        <dbReference type="EMBL" id="CAL1574961.1"/>
    </source>
</evidence>
<dbReference type="GO" id="GO:0030154">
    <property type="term" value="P:cell differentiation"/>
    <property type="evidence" value="ECO:0007669"/>
    <property type="project" value="TreeGrafter"/>
</dbReference>
<reference evidence="2 3" key="1">
    <citation type="submission" date="2024-04" db="EMBL/GenBank/DDBJ databases">
        <authorList>
            <person name="Waldvogel A.-M."/>
            <person name="Schoenle A."/>
        </authorList>
    </citation>
    <scope>NUCLEOTIDE SEQUENCE [LARGE SCALE GENOMIC DNA]</scope>
</reference>
<accession>A0AAV2JEU0</accession>
<dbReference type="AlphaFoldDB" id="A0AAV2JEU0"/>
<dbReference type="Proteomes" id="UP001497482">
    <property type="component" value="Chromosome 12"/>
</dbReference>
<feature type="compositionally biased region" description="Polar residues" evidence="1">
    <location>
        <begin position="452"/>
        <end position="470"/>
    </location>
</feature>
<feature type="compositionally biased region" description="Low complexity" evidence="1">
    <location>
        <begin position="410"/>
        <end position="435"/>
    </location>
</feature>
<sequence length="663" mass="71523">MSNRDSLGYGDLLPQDVVDIFAQEKHSKKGRKQHHRSLGRALGWLKGRKSKKVGDKAQNPGLGPAFDLALDVRSTGHQGPSKGTLKSGKQGQQQSNSHAVPKRDDDDDKKTPAPLLLQENVFIEASRPKYLEDLHTEALEGLKLMQQEERNLGPECQDNESTISTVSARAEVDGGGFTTDSTLPDTSSMVSVQSSVSSRSSRSGLTRQGSTFRPLKSEKSSRTRRRHRRTIGSIPQHLQREFGLDRAEWAVSSQLEEEMLNGSGVPQLAVHSPPETNTETLHPAHVDDMALLQRVGSVPAAGERPWSLAVPGMTTASGQSGPPSPVMSMSPQAAYLSKIIPNAVLPPSIEVVEISRGSSRNSVRTVSKSSLMMSSPPSSRASSRASTTRSTSSRSSAMSSVSRQRHFQLSDSSCWSNSDSDTLVSDSSTISSSSTPRQSEAQEKHSPKKQNKGSGHTNASKAVSNGTTTVKGEDSKKDGAFVRSLSVMKSKRAPPPPSRSYSLHNKMKRQDETVQASTETPQKPVRKSLIISSPPSPPATTATSPTLSKATATATKTHTAMAPSMNLQEAIRLRTAARSHNGPSSRLSIHSPPGFDVRKSPTSTASFIFSKSNKKVVIETRSEAKMDKHNADMPTTKADLTAKKELKNALKDDARNQMGCRDC</sequence>
<proteinExistence type="predicted"/>
<feature type="compositionally biased region" description="Low complexity" evidence="1">
    <location>
        <begin position="81"/>
        <end position="95"/>
    </location>
</feature>
<name>A0AAV2JEU0_KNICA</name>
<feature type="region of interest" description="Disordered" evidence="1">
    <location>
        <begin position="577"/>
        <end position="596"/>
    </location>
</feature>
<feature type="region of interest" description="Disordered" evidence="1">
    <location>
        <begin position="172"/>
        <end position="231"/>
    </location>
</feature>
<feature type="compositionally biased region" description="Low complexity" evidence="1">
    <location>
        <begin position="186"/>
        <end position="211"/>
    </location>
</feature>
<dbReference type="EMBL" id="OZ035834">
    <property type="protein sequence ID" value="CAL1574961.1"/>
    <property type="molecule type" value="Genomic_DNA"/>
</dbReference>
<gene>
    <name evidence="2" type="ORF">KC01_LOCUS6623</name>
</gene>
<dbReference type="PANTHER" id="PTHR23039">
    <property type="entry name" value="NANCE-HORAN SYNDROME PROTEIN"/>
    <property type="match status" value="1"/>
</dbReference>
<feature type="compositionally biased region" description="Low complexity" evidence="1">
    <location>
        <begin position="364"/>
        <end position="402"/>
    </location>
</feature>
<organism evidence="2 3">
    <name type="scientific">Knipowitschia caucasica</name>
    <name type="common">Caucasian dwarf goby</name>
    <name type="synonym">Pomatoschistus caucasicus</name>
    <dbReference type="NCBI Taxonomy" id="637954"/>
    <lineage>
        <taxon>Eukaryota</taxon>
        <taxon>Metazoa</taxon>
        <taxon>Chordata</taxon>
        <taxon>Craniata</taxon>
        <taxon>Vertebrata</taxon>
        <taxon>Euteleostomi</taxon>
        <taxon>Actinopterygii</taxon>
        <taxon>Neopterygii</taxon>
        <taxon>Teleostei</taxon>
        <taxon>Neoteleostei</taxon>
        <taxon>Acanthomorphata</taxon>
        <taxon>Gobiaria</taxon>
        <taxon>Gobiiformes</taxon>
        <taxon>Gobioidei</taxon>
        <taxon>Gobiidae</taxon>
        <taxon>Gobiinae</taxon>
        <taxon>Knipowitschia</taxon>
    </lineage>
</organism>
<evidence type="ECO:0000256" key="1">
    <source>
        <dbReference type="SAM" id="MobiDB-lite"/>
    </source>
</evidence>
<feature type="compositionally biased region" description="Basic and acidic residues" evidence="1">
    <location>
        <begin position="471"/>
        <end position="480"/>
    </location>
</feature>
<keyword evidence="3" id="KW-1185">Reference proteome</keyword>